<dbReference type="VEuPathDB" id="VectorBase:HLOH_043784"/>
<comment type="caution">
    <text evidence="3">The sequence shown here is derived from an EMBL/GenBank/DDBJ whole genome shotgun (WGS) entry which is preliminary data.</text>
</comment>
<protein>
    <submittedName>
        <fullName evidence="3">Uncharacterized protein</fullName>
    </submittedName>
</protein>
<dbReference type="PANTHER" id="PTHR10858">
    <property type="entry name" value="DEOXYRIBONUCLEASE II"/>
    <property type="match status" value="1"/>
</dbReference>
<dbReference type="OrthoDB" id="10261598at2759"/>
<dbReference type="GO" id="GO:0006309">
    <property type="term" value="P:apoptotic DNA fragmentation"/>
    <property type="evidence" value="ECO:0007669"/>
    <property type="project" value="TreeGrafter"/>
</dbReference>
<dbReference type="InterPro" id="IPR004947">
    <property type="entry name" value="DNase_II"/>
</dbReference>
<keyword evidence="2" id="KW-0378">Hydrolase</keyword>
<dbReference type="PANTHER" id="PTHR10858:SF23">
    <property type="entry name" value="DEOXYRIBONUCLEASE II"/>
    <property type="match status" value="1"/>
</dbReference>
<evidence type="ECO:0000256" key="1">
    <source>
        <dbReference type="ARBA" id="ARBA00007527"/>
    </source>
</evidence>
<dbReference type="EMBL" id="JABSTR010000003">
    <property type="protein sequence ID" value="KAH9365963.1"/>
    <property type="molecule type" value="Genomic_DNA"/>
</dbReference>
<accession>A0A9J6FT65</accession>
<dbReference type="AlphaFoldDB" id="A0A9J6FT65"/>
<gene>
    <name evidence="3" type="ORF">HPB48_016632</name>
</gene>
<proteinExistence type="inferred from homology"/>
<comment type="similarity">
    <text evidence="1">Belongs to the DNase II family.</text>
</comment>
<evidence type="ECO:0000256" key="2">
    <source>
        <dbReference type="ARBA" id="ARBA00022801"/>
    </source>
</evidence>
<sequence length="135" mass="15044">MPLSRNCLHSADVYSALVAPELKSNLLVSTWLNSPGAKREDYLGGPYTVKNVHMLNFNLSADNSIEVVNTVDHSKWAVSENPNIHYVCVGTLNRKVSPQLFEEKCLHSCKCAITITRVFAESLRTGHLNNYLLLS</sequence>
<organism evidence="3 4">
    <name type="scientific">Haemaphysalis longicornis</name>
    <name type="common">Bush tick</name>
    <dbReference type="NCBI Taxonomy" id="44386"/>
    <lineage>
        <taxon>Eukaryota</taxon>
        <taxon>Metazoa</taxon>
        <taxon>Ecdysozoa</taxon>
        <taxon>Arthropoda</taxon>
        <taxon>Chelicerata</taxon>
        <taxon>Arachnida</taxon>
        <taxon>Acari</taxon>
        <taxon>Parasitiformes</taxon>
        <taxon>Ixodida</taxon>
        <taxon>Ixodoidea</taxon>
        <taxon>Ixodidae</taxon>
        <taxon>Haemaphysalinae</taxon>
        <taxon>Haemaphysalis</taxon>
    </lineage>
</organism>
<keyword evidence="4" id="KW-1185">Reference proteome</keyword>
<evidence type="ECO:0000313" key="4">
    <source>
        <dbReference type="Proteomes" id="UP000821853"/>
    </source>
</evidence>
<dbReference type="Proteomes" id="UP000821853">
    <property type="component" value="Unassembled WGS sequence"/>
</dbReference>
<name>A0A9J6FT65_HAELO</name>
<reference evidence="3 4" key="1">
    <citation type="journal article" date="2020" name="Cell">
        <title>Large-Scale Comparative Analyses of Tick Genomes Elucidate Their Genetic Diversity and Vector Capacities.</title>
        <authorList>
            <consortium name="Tick Genome and Microbiome Consortium (TIGMIC)"/>
            <person name="Jia N."/>
            <person name="Wang J."/>
            <person name="Shi W."/>
            <person name="Du L."/>
            <person name="Sun Y."/>
            <person name="Zhan W."/>
            <person name="Jiang J.F."/>
            <person name="Wang Q."/>
            <person name="Zhang B."/>
            <person name="Ji P."/>
            <person name="Bell-Sakyi L."/>
            <person name="Cui X.M."/>
            <person name="Yuan T.T."/>
            <person name="Jiang B.G."/>
            <person name="Yang W.F."/>
            <person name="Lam T.T."/>
            <person name="Chang Q.C."/>
            <person name="Ding S.J."/>
            <person name="Wang X.J."/>
            <person name="Zhu J.G."/>
            <person name="Ruan X.D."/>
            <person name="Zhao L."/>
            <person name="Wei J.T."/>
            <person name="Ye R.Z."/>
            <person name="Que T.C."/>
            <person name="Du C.H."/>
            <person name="Zhou Y.H."/>
            <person name="Cheng J.X."/>
            <person name="Dai P.F."/>
            <person name="Guo W.B."/>
            <person name="Han X.H."/>
            <person name="Huang E.J."/>
            <person name="Li L.F."/>
            <person name="Wei W."/>
            <person name="Gao Y.C."/>
            <person name="Liu J.Z."/>
            <person name="Shao H.Z."/>
            <person name="Wang X."/>
            <person name="Wang C.C."/>
            <person name="Yang T.C."/>
            <person name="Huo Q.B."/>
            <person name="Li W."/>
            <person name="Chen H.Y."/>
            <person name="Chen S.E."/>
            <person name="Zhou L.G."/>
            <person name="Ni X.B."/>
            <person name="Tian J.H."/>
            <person name="Sheng Y."/>
            <person name="Liu T."/>
            <person name="Pan Y.S."/>
            <person name="Xia L.Y."/>
            <person name="Li J."/>
            <person name="Zhao F."/>
            <person name="Cao W.C."/>
        </authorList>
    </citation>
    <scope>NUCLEOTIDE SEQUENCE [LARGE SCALE GENOMIC DNA]</scope>
    <source>
        <strain evidence="3">HaeL-2018</strain>
    </source>
</reference>
<dbReference type="Pfam" id="PF03265">
    <property type="entry name" value="DNase_II"/>
    <property type="match status" value="1"/>
</dbReference>
<dbReference type="GO" id="GO:0004531">
    <property type="term" value="F:deoxyribonuclease II activity"/>
    <property type="evidence" value="ECO:0007669"/>
    <property type="project" value="InterPro"/>
</dbReference>
<evidence type="ECO:0000313" key="3">
    <source>
        <dbReference type="EMBL" id="KAH9365963.1"/>
    </source>
</evidence>